<reference evidence="4" key="5">
    <citation type="submission" date="2025-09" db="UniProtKB">
        <authorList>
            <consortium name="Ensembl"/>
        </authorList>
    </citation>
    <scope>IDENTIFICATION</scope>
</reference>
<dbReference type="GO" id="GO:0042626">
    <property type="term" value="F:ATPase-coupled transmembrane transporter activity"/>
    <property type="evidence" value="ECO:0007669"/>
    <property type="project" value="TreeGrafter"/>
</dbReference>
<dbReference type="GO" id="GO:0005524">
    <property type="term" value="F:ATP binding"/>
    <property type="evidence" value="ECO:0007669"/>
    <property type="project" value="UniProtKB-KW"/>
</dbReference>
<evidence type="ECO:0000313" key="4">
    <source>
        <dbReference type="Ensembl" id="ENSEEEP00000028300.2"/>
    </source>
</evidence>
<reference evidence="5" key="2">
    <citation type="journal article" date="2017" name="Sci. Adv.">
        <title>A tail of two voltages: Proteomic comparison of the three electric organs of the electric eel.</title>
        <authorList>
            <person name="Traeger L.L."/>
            <person name="Sabat G."/>
            <person name="Barrett-Wilt G.A."/>
            <person name="Wells G.B."/>
            <person name="Sussman M.R."/>
        </authorList>
    </citation>
    <scope>NUCLEOTIDE SEQUENCE [LARGE SCALE GENOMIC DNA]</scope>
</reference>
<dbReference type="AlphaFoldDB" id="A0A4W4FTI6"/>
<evidence type="ECO:0000256" key="1">
    <source>
        <dbReference type="ARBA" id="ARBA00022741"/>
    </source>
</evidence>
<evidence type="ECO:0000256" key="2">
    <source>
        <dbReference type="ARBA" id="ARBA00022840"/>
    </source>
</evidence>
<dbReference type="SUPFAM" id="SSF52540">
    <property type="entry name" value="P-loop containing nucleoside triphosphate hydrolases"/>
    <property type="match status" value="1"/>
</dbReference>
<reference evidence="4" key="4">
    <citation type="submission" date="2025-08" db="UniProtKB">
        <authorList>
            <consortium name="Ensembl"/>
        </authorList>
    </citation>
    <scope>IDENTIFICATION</scope>
</reference>
<reference evidence="4" key="3">
    <citation type="submission" date="2020-05" db="EMBL/GenBank/DDBJ databases">
        <title>Electrophorus electricus (electric eel) genome, fEleEle1, primary haplotype.</title>
        <authorList>
            <person name="Myers G."/>
            <person name="Meyer A."/>
            <person name="Fedrigo O."/>
            <person name="Formenti G."/>
            <person name="Rhie A."/>
            <person name="Tracey A."/>
            <person name="Sims Y."/>
            <person name="Jarvis E.D."/>
        </authorList>
    </citation>
    <scope>NUCLEOTIDE SEQUENCE [LARGE SCALE GENOMIC DNA]</scope>
</reference>
<dbReference type="STRING" id="8005.ENSEEEP00000028300"/>
<name>A0A4W4FTI6_ELEEL</name>
<proteinExistence type="predicted"/>
<dbReference type="Pfam" id="PF00005">
    <property type="entry name" value="ABC_tran"/>
    <property type="match status" value="1"/>
</dbReference>
<protein>
    <recommendedName>
        <fullName evidence="3">ABC transporter domain-containing protein</fullName>
    </recommendedName>
</protein>
<dbReference type="InterPro" id="IPR050173">
    <property type="entry name" value="ABC_transporter_C-like"/>
</dbReference>
<keyword evidence="2" id="KW-0067">ATP-binding</keyword>
<dbReference type="InterPro" id="IPR003439">
    <property type="entry name" value="ABC_transporter-like_ATP-bd"/>
</dbReference>
<dbReference type="GO" id="GO:0016324">
    <property type="term" value="C:apical plasma membrane"/>
    <property type="evidence" value="ECO:0007669"/>
    <property type="project" value="TreeGrafter"/>
</dbReference>
<reference evidence="5" key="1">
    <citation type="journal article" date="2014" name="Science">
        <title>Nonhuman genetics. Genomic basis for the convergent evolution of electric organs.</title>
        <authorList>
            <person name="Gallant J.R."/>
            <person name="Traeger L.L."/>
            <person name="Volkening J.D."/>
            <person name="Moffett H."/>
            <person name="Chen P.H."/>
            <person name="Novina C.D."/>
            <person name="Phillips G.N.Jr."/>
            <person name="Anand R."/>
            <person name="Wells G.B."/>
            <person name="Pinch M."/>
            <person name="Guth R."/>
            <person name="Unguez G.A."/>
            <person name="Albert J.S."/>
            <person name="Zakon H.H."/>
            <person name="Samanta M.P."/>
            <person name="Sussman M.R."/>
        </authorList>
    </citation>
    <scope>NUCLEOTIDE SEQUENCE [LARGE SCALE GENOMIC DNA]</scope>
</reference>
<evidence type="ECO:0000259" key="3">
    <source>
        <dbReference type="Pfam" id="PF00005"/>
    </source>
</evidence>
<sequence length="185" mass="20444">MTNCLFRIIEAVEGRILIDGADIASLGLHDLRSRLTIIPQFSDEKIWKVLELAQLKDYVGSLAAGLHHEYITCTVLSSVDQRQLLCLARALLCKSRILILDEATAAVDLETDGLIQGTIRREFAHCTVLTIAHCLHTILDSSRMMVLDGGKIAEFDSPSTLLQRQNHLFALAKDAGICTTEITML</sequence>
<dbReference type="GeneTree" id="ENSGT00940000164383"/>
<dbReference type="Gene3D" id="3.40.50.300">
    <property type="entry name" value="P-loop containing nucleotide triphosphate hydrolases"/>
    <property type="match status" value="2"/>
</dbReference>
<accession>A0A4W4FTI6</accession>
<dbReference type="PANTHER" id="PTHR24223">
    <property type="entry name" value="ATP-BINDING CASSETTE SUB-FAMILY C"/>
    <property type="match status" value="1"/>
</dbReference>
<dbReference type="Ensembl" id="ENSEEET00000028626.2">
    <property type="protein sequence ID" value="ENSEEEP00000028300.2"/>
    <property type="gene ID" value="ENSEEEG00000013602.2"/>
</dbReference>
<organism evidence="4 5">
    <name type="scientific">Electrophorus electricus</name>
    <name type="common">Electric eel</name>
    <name type="synonym">Gymnotus electricus</name>
    <dbReference type="NCBI Taxonomy" id="8005"/>
    <lineage>
        <taxon>Eukaryota</taxon>
        <taxon>Metazoa</taxon>
        <taxon>Chordata</taxon>
        <taxon>Craniata</taxon>
        <taxon>Vertebrata</taxon>
        <taxon>Euteleostomi</taxon>
        <taxon>Actinopterygii</taxon>
        <taxon>Neopterygii</taxon>
        <taxon>Teleostei</taxon>
        <taxon>Ostariophysi</taxon>
        <taxon>Gymnotiformes</taxon>
        <taxon>Gymnotoidei</taxon>
        <taxon>Gymnotidae</taxon>
        <taxon>Electrophorus</taxon>
    </lineage>
</organism>
<evidence type="ECO:0000313" key="5">
    <source>
        <dbReference type="Proteomes" id="UP000314983"/>
    </source>
</evidence>
<dbReference type="Proteomes" id="UP000314983">
    <property type="component" value="Chromosome 9"/>
</dbReference>
<dbReference type="PANTHER" id="PTHR24223:SF176">
    <property type="entry name" value="ATP-BINDING CASSETTE SUB-FAMILY C MEMBER 2"/>
    <property type="match status" value="1"/>
</dbReference>
<dbReference type="InterPro" id="IPR027417">
    <property type="entry name" value="P-loop_NTPase"/>
</dbReference>
<feature type="domain" description="ABC transporter" evidence="3">
    <location>
        <begin position="3"/>
        <end position="105"/>
    </location>
</feature>
<keyword evidence="1" id="KW-0547">Nucleotide-binding</keyword>
<dbReference type="GO" id="GO:0016887">
    <property type="term" value="F:ATP hydrolysis activity"/>
    <property type="evidence" value="ECO:0007669"/>
    <property type="project" value="InterPro"/>
</dbReference>
<keyword evidence="5" id="KW-1185">Reference proteome</keyword>
<gene>
    <name evidence="4" type="primary">ETHE1</name>
</gene>